<keyword evidence="1" id="KW-1133">Transmembrane helix</keyword>
<comment type="caution">
    <text evidence="3">The sequence shown here is derived from an EMBL/GenBank/DDBJ whole genome shotgun (WGS) entry which is preliminary data.</text>
</comment>
<feature type="transmembrane region" description="Helical" evidence="1">
    <location>
        <begin position="7"/>
        <end position="31"/>
    </location>
</feature>
<keyword evidence="1" id="KW-0812">Transmembrane</keyword>
<evidence type="ECO:0000259" key="2">
    <source>
        <dbReference type="Pfam" id="PF20318"/>
    </source>
</evidence>
<dbReference type="Pfam" id="PF07963">
    <property type="entry name" value="N_methyl"/>
    <property type="match status" value="1"/>
</dbReference>
<dbReference type="EMBL" id="DVIU01000093">
    <property type="protein sequence ID" value="HIS35889.1"/>
    <property type="molecule type" value="Genomic_DNA"/>
</dbReference>
<evidence type="ECO:0000256" key="1">
    <source>
        <dbReference type="SAM" id="Phobius"/>
    </source>
</evidence>
<dbReference type="InterPro" id="IPR045584">
    <property type="entry name" value="Pilin-like"/>
</dbReference>
<dbReference type="Gene3D" id="3.30.700.10">
    <property type="entry name" value="Glycoprotein, Type 4 Pilin"/>
    <property type="match status" value="1"/>
</dbReference>
<dbReference type="SUPFAM" id="SSF54523">
    <property type="entry name" value="Pili subunits"/>
    <property type="match status" value="1"/>
</dbReference>
<organism evidence="3 4">
    <name type="scientific">Candidatus Scatousia excrementigallinarum</name>
    <dbReference type="NCBI Taxonomy" id="2840935"/>
    <lineage>
        <taxon>Bacteria</taxon>
        <taxon>Candidatus Scatousia</taxon>
    </lineage>
</organism>
<dbReference type="Pfam" id="PF20318">
    <property type="entry name" value="DUF6613"/>
    <property type="match status" value="1"/>
</dbReference>
<dbReference type="InterPro" id="IPR046721">
    <property type="entry name" value="DUF6613"/>
</dbReference>
<keyword evidence="1" id="KW-0472">Membrane</keyword>
<evidence type="ECO:0000313" key="4">
    <source>
        <dbReference type="Proteomes" id="UP000823928"/>
    </source>
</evidence>
<accession>A0A9D1EYA0</accession>
<feature type="non-terminal residue" evidence="3">
    <location>
        <position position="1"/>
    </location>
</feature>
<proteinExistence type="predicted"/>
<dbReference type="AlphaFoldDB" id="A0A9D1EYA0"/>
<dbReference type="InterPro" id="IPR012902">
    <property type="entry name" value="N_methyl_site"/>
</dbReference>
<reference evidence="3" key="2">
    <citation type="journal article" date="2021" name="PeerJ">
        <title>Extensive microbial diversity within the chicken gut microbiome revealed by metagenomics and culture.</title>
        <authorList>
            <person name="Gilroy R."/>
            <person name="Ravi A."/>
            <person name="Getino M."/>
            <person name="Pursley I."/>
            <person name="Horton D.L."/>
            <person name="Alikhan N.F."/>
            <person name="Baker D."/>
            <person name="Gharbi K."/>
            <person name="Hall N."/>
            <person name="Watson M."/>
            <person name="Adriaenssens E.M."/>
            <person name="Foster-Nyarko E."/>
            <person name="Jarju S."/>
            <person name="Secka A."/>
            <person name="Antonio M."/>
            <person name="Oren A."/>
            <person name="Chaudhuri R.R."/>
            <person name="La Ragione R."/>
            <person name="Hildebrand F."/>
            <person name="Pallen M.J."/>
        </authorList>
    </citation>
    <scope>NUCLEOTIDE SEQUENCE</scope>
    <source>
        <strain evidence="3">6276</strain>
    </source>
</reference>
<gene>
    <name evidence="3" type="ORF">IAC10_04585</name>
</gene>
<feature type="domain" description="DUF6613" evidence="2">
    <location>
        <begin position="31"/>
        <end position="233"/>
    </location>
</feature>
<name>A0A9D1EYA0_9BACT</name>
<reference evidence="3" key="1">
    <citation type="submission" date="2020-10" db="EMBL/GenBank/DDBJ databases">
        <authorList>
            <person name="Gilroy R."/>
        </authorList>
    </citation>
    <scope>NUCLEOTIDE SEQUENCE</scope>
    <source>
        <strain evidence="3">6276</strain>
    </source>
</reference>
<dbReference type="Proteomes" id="UP000823928">
    <property type="component" value="Unassembled WGS sequence"/>
</dbReference>
<dbReference type="NCBIfam" id="TIGR02532">
    <property type="entry name" value="IV_pilin_GFxxxE"/>
    <property type="match status" value="1"/>
</dbReference>
<sequence>KAARRKAFTLAEVLITLGIIGVVAAMTLPALNGYYKKQEIVVRLKKFYSTLNNALLMSVSQNGEMIYWKYPDTQNDGEQVTEFVNKYLFPYLSGIKECSASMNDLNCKKIVQNLWQDNSGQKYPSYVFSDGSCFTILPGGSDTTAGMLHLRYDINCMGKPNKLNSDIFSLTISHSESKFKLTVGSTSTHNLTKREDIMRECKNEENNPHSQGACGALIYFDNWEIKDDYPVKI</sequence>
<evidence type="ECO:0000313" key="3">
    <source>
        <dbReference type="EMBL" id="HIS35889.1"/>
    </source>
</evidence>
<protein>
    <submittedName>
        <fullName evidence="3">Type II secretion system protein</fullName>
    </submittedName>
</protein>